<feature type="domain" description="SseB protein N-terminal" evidence="1">
    <location>
        <begin position="20"/>
        <end position="121"/>
    </location>
</feature>
<organism evidence="2 3">
    <name type="scientific">Microterricola gilva</name>
    <dbReference type="NCBI Taxonomy" id="393267"/>
    <lineage>
        <taxon>Bacteria</taxon>
        <taxon>Bacillati</taxon>
        <taxon>Actinomycetota</taxon>
        <taxon>Actinomycetes</taxon>
        <taxon>Micrococcales</taxon>
        <taxon>Microbacteriaceae</taxon>
        <taxon>Microterricola</taxon>
    </lineage>
</organism>
<accession>A0A4Q8AJW4</accession>
<dbReference type="EMBL" id="SHLC01000001">
    <property type="protein sequence ID" value="RZU64135.1"/>
    <property type="molecule type" value="Genomic_DNA"/>
</dbReference>
<dbReference type="Proteomes" id="UP000291483">
    <property type="component" value="Unassembled WGS sequence"/>
</dbReference>
<proteinExistence type="predicted"/>
<dbReference type="AlphaFoldDB" id="A0A4Q8AJW4"/>
<reference evidence="2 3" key="1">
    <citation type="submission" date="2019-02" db="EMBL/GenBank/DDBJ databases">
        <title>Sequencing the genomes of 1000 actinobacteria strains.</title>
        <authorList>
            <person name="Klenk H.-P."/>
        </authorList>
    </citation>
    <scope>NUCLEOTIDE SEQUENCE [LARGE SCALE GENOMIC DNA]</scope>
    <source>
        <strain evidence="2 3">DSM 18319</strain>
    </source>
</reference>
<evidence type="ECO:0000313" key="2">
    <source>
        <dbReference type="EMBL" id="RZU64135.1"/>
    </source>
</evidence>
<sequence>MVDLGRPTTLLERAILRSSRQQLSMQSLLWILAASELIVPTTEDFHGNVDEFKPLLLAADDALYLAVFTHADQIGSYAATAPAYVTMAGESVLMRMPPGAGLIVNAGTARGFELPADGLAAIVDEITDRH</sequence>
<evidence type="ECO:0000259" key="1">
    <source>
        <dbReference type="Pfam" id="PF07179"/>
    </source>
</evidence>
<dbReference type="Pfam" id="PF07179">
    <property type="entry name" value="SseB"/>
    <property type="match status" value="1"/>
</dbReference>
<dbReference type="RefSeq" id="WP_278044049.1">
    <property type="nucleotide sequence ID" value="NZ_SHLC01000001.1"/>
</dbReference>
<gene>
    <name evidence="2" type="ORF">EV379_0429</name>
</gene>
<keyword evidence="3" id="KW-1185">Reference proteome</keyword>
<evidence type="ECO:0000313" key="3">
    <source>
        <dbReference type="Proteomes" id="UP000291483"/>
    </source>
</evidence>
<name>A0A4Q8AJW4_9MICO</name>
<dbReference type="InterPro" id="IPR009839">
    <property type="entry name" value="SseB_N"/>
</dbReference>
<comment type="caution">
    <text evidence="2">The sequence shown here is derived from an EMBL/GenBank/DDBJ whole genome shotgun (WGS) entry which is preliminary data.</text>
</comment>
<protein>
    <submittedName>
        <fullName evidence="2">Type III secretion system (T3SS) SseB-like protein</fullName>
    </submittedName>
</protein>